<gene>
    <name evidence="2" type="ORF">LCGC14_3067190</name>
</gene>
<organism evidence="2">
    <name type="scientific">marine sediment metagenome</name>
    <dbReference type="NCBI Taxonomy" id="412755"/>
    <lineage>
        <taxon>unclassified sequences</taxon>
        <taxon>metagenomes</taxon>
        <taxon>ecological metagenomes</taxon>
    </lineage>
</organism>
<dbReference type="InterPro" id="IPR007712">
    <property type="entry name" value="RelE/ParE_toxin"/>
</dbReference>
<evidence type="ECO:0000313" key="2">
    <source>
        <dbReference type="EMBL" id="KKK56172.1"/>
    </source>
</evidence>
<keyword evidence="1" id="KW-1277">Toxin-antitoxin system</keyword>
<dbReference type="InterPro" id="IPR035093">
    <property type="entry name" value="RelE/ParE_toxin_dom_sf"/>
</dbReference>
<dbReference type="GO" id="GO:0006402">
    <property type="term" value="P:mRNA catabolic process"/>
    <property type="evidence" value="ECO:0007669"/>
    <property type="project" value="TreeGrafter"/>
</dbReference>
<dbReference type="PIRSF" id="PIRSF006156">
    <property type="entry name" value="YafQ"/>
    <property type="match status" value="1"/>
</dbReference>
<dbReference type="PANTHER" id="PTHR40588:SF1">
    <property type="entry name" value="MRNA INTERFERASE TOXIN YAFQ"/>
    <property type="match status" value="1"/>
</dbReference>
<dbReference type="NCBIfam" id="TIGR02385">
    <property type="entry name" value="RelE_StbE"/>
    <property type="match status" value="1"/>
</dbReference>
<dbReference type="AlphaFoldDB" id="A0A0F8WH22"/>
<dbReference type="InterPro" id="IPR004386">
    <property type="entry name" value="Toxin_YafQ-like"/>
</dbReference>
<evidence type="ECO:0000256" key="1">
    <source>
        <dbReference type="ARBA" id="ARBA00022649"/>
    </source>
</evidence>
<proteinExistence type="predicted"/>
<dbReference type="PANTHER" id="PTHR40588">
    <property type="entry name" value="MRNA INTERFERASE TOXIN YAFQ"/>
    <property type="match status" value="1"/>
</dbReference>
<protein>
    <recommendedName>
        <fullName evidence="3">mRNA interferase YafQ</fullName>
    </recommendedName>
</protein>
<accession>A0A0F8WH22</accession>
<reference evidence="2" key="1">
    <citation type="journal article" date="2015" name="Nature">
        <title>Complex archaea that bridge the gap between prokaryotes and eukaryotes.</title>
        <authorList>
            <person name="Spang A."/>
            <person name="Saw J.H."/>
            <person name="Jorgensen S.L."/>
            <person name="Zaremba-Niedzwiedzka K."/>
            <person name="Martijn J."/>
            <person name="Lind A.E."/>
            <person name="van Eijk R."/>
            <person name="Schleper C."/>
            <person name="Guy L."/>
            <person name="Ettema T.J."/>
        </authorList>
    </citation>
    <scope>NUCLEOTIDE SEQUENCE</scope>
</reference>
<dbReference type="GO" id="GO:0004521">
    <property type="term" value="F:RNA endonuclease activity"/>
    <property type="evidence" value="ECO:0007669"/>
    <property type="project" value="TreeGrafter"/>
</dbReference>
<evidence type="ECO:0008006" key="3">
    <source>
        <dbReference type="Google" id="ProtNLM"/>
    </source>
</evidence>
<comment type="caution">
    <text evidence="2">The sequence shown here is derived from an EMBL/GenBank/DDBJ whole genome shotgun (WGS) entry which is preliminary data.</text>
</comment>
<dbReference type="GO" id="GO:0006415">
    <property type="term" value="P:translational termination"/>
    <property type="evidence" value="ECO:0007669"/>
    <property type="project" value="TreeGrafter"/>
</dbReference>
<dbReference type="SUPFAM" id="SSF143011">
    <property type="entry name" value="RelE-like"/>
    <property type="match status" value="1"/>
</dbReference>
<dbReference type="Pfam" id="PF15738">
    <property type="entry name" value="YafQ_toxin"/>
    <property type="match status" value="1"/>
</dbReference>
<name>A0A0F8WH22_9ZZZZ</name>
<sequence length="89" mass="10717">MLKPIYTRQFAKDLKKMQRRGKSPKKIKKIMSDLINGNRLDAKYRDHKLIGYYKARRECHIEADWLLIYKATEKEIIFERTGTHSDLFD</sequence>
<dbReference type="EMBL" id="LAZR01065124">
    <property type="protein sequence ID" value="KKK56172.1"/>
    <property type="molecule type" value="Genomic_DNA"/>
</dbReference>
<dbReference type="FunFam" id="3.30.2310.20:FF:000003">
    <property type="entry name" value="Type II toxin-antitoxin system YafQ family toxin"/>
    <property type="match status" value="1"/>
</dbReference>
<dbReference type="Gene3D" id="3.30.2310.20">
    <property type="entry name" value="RelE-like"/>
    <property type="match status" value="1"/>
</dbReference>